<dbReference type="InterPro" id="IPR036322">
    <property type="entry name" value="WD40_repeat_dom_sf"/>
</dbReference>
<organism evidence="5 6">
    <name type="scientific">Fusarium floridanum</name>
    <dbReference type="NCBI Taxonomy" id="1325733"/>
    <lineage>
        <taxon>Eukaryota</taxon>
        <taxon>Fungi</taxon>
        <taxon>Dikarya</taxon>
        <taxon>Ascomycota</taxon>
        <taxon>Pezizomycotina</taxon>
        <taxon>Sordariomycetes</taxon>
        <taxon>Hypocreomycetidae</taxon>
        <taxon>Hypocreales</taxon>
        <taxon>Nectriaceae</taxon>
        <taxon>Fusarium</taxon>
        <taxon>Fusarium solani species complex</taxon>
    </lineage>
</organism>
<evidence type="ECO:0000256" key="2">
    <source>
        <dbReference type="ARBA" id="ARBA00022737"/>
    </source>
</evidence>
<dbReference type="PANTHER" id="PTHR15622">
    <property type="entry name" value="WD40 REPEAT PROTEIN"/>
    <property type="match status" value="1"/>
</dbReference>
<dbReference type="SMART" id="SM00320">
    <property type="entry name" value="WD40"/>
    <property type="match status" value="5"/>
</dbReference>
<feature type="repeat" description="WD" evidence="4">
    <location>
        <begin position="401"/>
        <end position="442"/>
    </location>
</feature>
<feature type="repeat" description="WD" evidence="4">
    <location>
        <begin position="359"/>
        <end position="400"/>
    </location>
</feature>
<dbReference type="InterPro" id="IPR051983">
    <property type="entry name" value="WSB_SOCS-box_domain"/>
</dbReference>
<sequence>MLNDARVDGAILIVDALDECKTNRYQLLDFIIGPSRVKWIVSSRNWPDIEEKLDNAKQKVKLRLELNKDLISRAVDTYIGRKVDQLAREKKYDKETRQAVENHLTSNADGTFLWVALVCQELQATEVWEVPDAIKQIPAGLEALDNVVYIIHQSAKDFLFSSPFLFPSDIAHQHQHHALFSRSLGALSETLRRDIYSLNTPGFSIDHVSPPNPDPLSSVQYSSVHWVDHLHDSDSTEVNNVLQDDGNVHRFIQEKYLYWLECLSLLQAMSEGVNAVHKLEALVRKTEARQLAELLQDARRFVLSHARAIEIAPLQAYASALVFSPEHSLIRELYKKEEPDWMASKPRMEAGWNACLQTLEGHGDSVMSVAFSADGQRLASASHDGTVKIWDAATGACEQTLEGHGGSVSSVAFSADGQRLTSGSDDGTVKIWDAATGACEQTLEGHGSYVSSVAFSADSQRLASASWDETVKIWDAATGACEQMLEGHGSPVSSVAFSADGQCLASASHDGTIKIWDAATGACEQTLEGHGGSVSSVAFSADGQRLALASWDKTVKIWDAATGACEQTLDVGRVLHRLSFDPTTNSLLSTDIGLLNLDHPALPLAIDDQSTAITLRGVRHSGWGISTDGVWIVKDREEMLWLPPDYRGGKAAVVGSTVAIGYRSGRVLVMKFS</sequence>
<evidence type="ECO:0000313" key="6">
    <source>
        <dbReference type="Proteomes" id="UP000287972"/>
    </source>
</evidence>
<keyword evidence="6" id="KW-1185">Reference proteome</keyword>
<evidence type="ECO:0000256" key="1">
    <source>
        <dbReference type="ARBA" id="ARBA00022574"/>
    </source>
</evidence>
<comment type="caution">
    <text evidence="5">The sequence shown here is derived from an EMBL/GenBank/DDBJ whole genome shotgun (WGS) entry which is preliminary data.</text>
</comment>
<dbReference type="AlphaFoldDB" id="A0A428PZ91"/>
<dbReference type="PANTHER" id="PTHR15622:SF2">
    <property type="entry name" value="U4_U6 SMALL NUCLEAR RIBONUCLEOPROTEIN PRP4"/>
    <property type="match status" value="1"/>
</dbReference>
<evidence type="ECO:0000256" key="3">
    <source>
        <dbReference type="ARBA" id="ARBA00022786"/>
    </source>
</evidence>
<dbReference type="InterPro" id="IPR001680">
    <property type="entry name" value="WD40_rpt"/>
</dbReference>
<dbReference type="PROSITE" id="PS50082">
    <property type="entry name" value="WD_REPEATS_2"/>
    <property type="match status" value="5"/>
</dbReference>
<reference evidence="5 6" key="1">
    <citation type="submission" date="2017-06" db="EMBL/GenBank/DDBJ databases">
        <title>Comparative genomic analysis of Ambrosia Fusariam Clade fungi.</title>
        <authorList>
            <person name="Stajich J.E."/>
            <person name="Carrillo J."/>
            <person name="Kijimoto T."/>
            <person name="Eskalen A."/>
            <person name="O'Donnell K."/>
            <person name="Kasson M."/>
        </authorList>
    </citation>
    <scope>NUCLEOTIDE SEQUENCE [LARGE SCALE GENOMIC DNA]</scope>
    <source>
        <strain evidence="5 6">NRRL62606</strain>
    </source>
</reference>
<keyword evidence="3" id="KW-0833">Ubl conjugation pathway</keyword>
<protein>
    <submittedName>
        <fullName evidence="5">Uncharacterized protein</fullName>
    </submittedName>
</protein>
<feature type="repeat" description="WD" evidence="4">
    <location>
        <begin position="485"/>
        <end position="526"/>
    </location>
</feature>
<keyword evidence="2" id="KW-0677">Repeat</keyword>
<dbReference type="CDD" id="cd00200">
    <property type="entry name" value="WD40"/>
    <property type="match status" value="1"/>
</dbReference>
<gene>
    <name evidence="5" type="ORF">CEP51_014087</name>
</gene>
<dbReference type="PROSITE" id="PS00678">
    <property type="entry name" value="WD_REPEATS_1"/>
    <property type="match status" value="5"/>
</dbReference>
<dbReference type="InterPro" id="IPR015943">
    <property type="entry name" value="WD40/YVTN_repeat-like_dom_sf"/>
</dbReference>
<dbReference type="GO" id="GO:0000209">
    <property type="term" value="P:protein polyubiquitination"/>
    <property type="evidence" value="ECO:0007669"/>
    <property type="project" value="TreeGrafter"/>
</dbReference>
<keyword evidence="1 4" id="KW-0853">WD repeat</keyword>
<name>A0A428PZ91_9HYPO</name>
<feature type="repeat" description="WD" evidence="4">
    <location>
        <begin position="527"/>
        <end position="568"/>
    </location>
</feature>
<dbReference type="Proteomes" id="UP000287972">
    <property type="component" value="Unassembled WGS sequence"/>
</dbReference>
<dbReference type="InterPro" id="IPR020472">
    <property type="entry name" value="WD40_PAC1"/>
</dbReference>
<dbReference type="Gene3D" id="2.130.10.10">
    <property type="entry name" value="YVTN repeat-like/Quinoprotein amine dehydrogenase"/>
    <property type="match status" value="3"/>
</dbReference>
<dbReference type="SUPFAM" id="SSF50978">
    <property type="entry name" value="WD40 repeat-like"/>
    <property type="match status" value="1"/>
</dbReference>
<accession>A0A428PZ91</accession>
<dbReference type="PROSITE" id="PS50294">
    <property type="entry name" value="WD_REPEATS_REGION"/>
    <property type="match status" value="5"/>
</dbReference>
<proteinExistence type="predicted"/>
<dbReference type="PRINTS" id="PR00320">
    <property type="entry name" value="GPROTEINBRPT"/>
</dbReference>
<evidence type="ECO:0000256" key="4">
    <source>
        <dbReference type="PROSITE-ProRule" id="PRU00221"/>
    </source>
</evidence>
<evidence type="ECO:0000313" key="5">
    <source>
        <dbReference type="EMBL" id="RSL58323.1"/>
    </source>
</evidence>
<dbReference type="EMBL" id="NKCL01000630">
    <property type="protein sequence ID" value="RSL58323.1"/>
    <property type="molecule type" value="Genomic_DNA"/>
</dbReference>
<dbReference type="Pfam" id="PF00400">
    <property type="entry name" value="WD40"/>
    <property type="match status" value="5"/>
</dbReference>
<feature type="repeat" description="WD" evidence="4">
    <location>
        <begin position="443"/>
        <end position="484"/>
    </location>
</feature>
<dbReference type="InterPro" id="IPR019775">
    <property type="entry name" value="WD40_repeat_CS"/>
</dbReference>